<protein>
    <submittedName>
        <fullName evidence="3">Metallophosphatase</fullName>
    </submittedName>
</protein>
<dbReference type="Gene3D" id="3.60.21.10">
    <property type="match status" value="1"/>
</dbReference>
<dbReference type="InterPro" id="IPR050126">
    <property type="entry name" value="Ap4A_hydrolase"/>
</dbReference>
<evidence type="ECO:0000259" key="2">
    <source>
        <dbReference type="Pfam" id="PF12850"/>
    </source>
</evidence>
<dbReference type="Proteomes" id="UP000001121">
    <property type="component" value="Chromosome"/>
</dbReference>
<dbReference type="AlphaFoldDB" id="A7ZF12"/>
<proteinExistence type="inferred from homology"/>
<feature type="domain" description="Calcineurin-like phosphoesterase" evidence="2">
    <location>
        <begin position="1"/>
        <end position="188"/>
    </location>
</feature>
<dbReference type="PIRSF" id="PIRSF000883">
    <property type="entry name" value="Pesterase_MJ0912"/>
    <property type="match status" value="1"/>
</dbReference>
<reference evidence="4" key="1">
    <citation type="submission" date="2007-10" db="EMBL/GenBank/DDBJ databases">
        <title>Genome sequence of Campylobacter concisus 13826 isolated from human feces.</title>
        <authorList>
            <person name="Fouts D.E."/>
            <person name="Mongodin E.F."/>
            <person name="Puiu D."/>
            <person name="Sebastian Y."/>
            <person name="Miller W.G."/>
            <person name="Mandrell R.E."/>
            <person name="On S."/>
            <person name="Nelson K.E."/>
        </authorList>
    </citation>
    <scope>NUCLEOTIDE SEQUENCE [LARGE SCALE GENOMIC DNA]</scope>
    <source>
        <strain evidence="4">13826</strain>
    </source>
</reference>
<comment type="similarity">
    <text evidence="1">Belongs to the metallophosphoesterase superfamily. YfcE family.</text>
</comment>
<dbReference type="InterPro" id="IPR011152">
    <property type="entry name" value="Pesterase_MJ0912"/>
</dbReference>
<evidence type="ECO:0000256" key="1">
    <source>
        <dbReference type="ARBA" id="ARBA00008950"/>
    </source>
</evidence>
<gene>
    <name evidence="3" type="ORF">CCC13826_0534</name>
</gene>
<dbReference type="HOGENOM" id="CLU_074761_1_1_7"/>
<dbReference type="KEGG" id="cco:CCC13826_0534"/>
<dbReference type="EMBL" id="CP000792">
    <property type="protein sequence ID" value="EAT99380.1"/>
    <property type="molecule type" value="Genomic_DNA"/>
</dbReference>
<dbReference type="GO" id="GO:0005737">
    <property type="term" value="C:cytoplasm"/>
    <property type="evidence" value="ECO:0007669"/>
    <property type="project" value="TreeGrafter"/>
</dbReference>
<dbReference type="SUPFAM" id="SSF56300">
    <property type="entry name" value="Metallo-dependent phosphatases"/>
    <property type="match status" value="1"/>
</dbReference>
<dbReference type="Pfam" id="PF12850">
    <property type="entry name" value="Metallophos_2"/>
    <property type="match status" value="1"/>
</dbReference>
<evidence type="ECO:0000313" key="4">
    <source>
        <dbReference type="Proteomes" id="UP000001121"/>
    </source>
</evidence>
<dbReference type="InterPro" id="IPR024654">
    <property type="entry name" value="Calcineurin-like_PHP_lpxH"/>
</dbReference>
<dbReference type="RefSeq" id="WP_012140256.1">
    <property type="nucleotide sequence ID" value="NC_009802.2"/>
</dbReference>
<dbReference type="OrthoDB" id="9813918at2"/>
<sequence>MKIALISDVHSNFLYLQKVLEHIDSCGAAQVYCLGDLIGYYDEPNQVIDVIRKRNITCIKGNHEKYLLGDLEYNSDKEIIYGFKKQKQEITKDNFNFLKTLKDEIVLEISNKKIYMTHSLPGNIESYLYDIGMIDSNFLKYCDYYCFGHTHIPSILYKNGTCVINPGSVGQPRDYTKQSSYAIIDFQKNNVLIQKVDQDYEFFSKKMICCGYHSSLIKILKRDKNES</sequence>
<dbReference type="STRING" id="360104.CCC13826_0534"/>
<evidence type="ECO:0000313" key="3">
    <source>
        <dbReference type="EMBL" id="EAT99380.1"/>
    </source>
</evidence>
<dbReference type="InterPro" id="IPR029052">
    <property type="entry name" value="Metallo-depent_PP-like"/>
</dbReference>
<name>A7ZF12_CAMC1</name>
<dbReference type="GO" id="GO:0016791">
    <property type="term" value="F:phosphatase activity"/>
    <property type="evidence" value="ECO:0007669"/>
    <property type="project" value="TreeGrafter"/>
</dbReference>
<accession>A7ZF12</accession>
<dbReference type="eggNOG" id="COG0639">
    <property type="taxonomic scope" value="Bacteria"/>
</dbReference>
<dbReference type="PANTHER" id="PTHR42850:SF2">
    <property type="entry name" value="BLL5683 PROTEIN"/>
    <property type="match status" value="1"/>
</dbReference>
<dbReference type="PANTHER" id="PTHR42850">
    <property type="entry name" value="METALLOPHOSPHOESTERASE"/>
    <property type="match status" value="1"/>
</dbReference>
<organism evidence="3 4">
    <name type="scientific">Campylobacter concisus (strain 13826)</name>
    <dbReference type="NCBI Taxonomy" id="360104"/>
    <lineage>
        <taxon>Bacteria</taxon>
        <taxon>Pseudomonadati</taxon>
        <taxon>Campylobacterota</taxon>
        <taxon>Epsilonproteobacteria</taxon>
        <taxon>Campylobacterales</taxon>
        <taxon>Campylobacteraceae</taxon>
        <taxon>Campylobacter</taxon>
    </lineage>
</organism>